<dbReference type="PANTHER" id="PTHR30572">
    <property type="entry name" value="MEMBRANE COMPONENT OF TRANSPORTER-RELATED"/>
    <property type="match status" value="1"/>
</dbReference>
<protein>
    <submittedName>
        <fullName evidence="9">Putative ABC transport system permease protein</fullName>
    </submittedName>
</protein>
<keyword evidence="5 6" id="KW-0472">Membrane</keyword>
<dbReference type="EMBL" id="SGXA01000001">
    <property type="protein sequence ID" value="RZS76267.1"/>
    <property type="molecule type" value="Genomic_DNA"/>
</dbReference>
<reference evidence="9 10" key="1">
    <citation type="submission" date="2019-02" db="EMBL/GenBank/DDBJ databases">
        <title>Genomic Encyclopedia of Type Strains, Phase IV (KMG-IV): sequencing the most valuable type-strain genomes for metagenomic binning, comparative biology and taxonomic classification.</title>
        <authorList>
            <person name="Goeker M."/>
        </authorList>
    </citation>
    <scope>NUCLEOTIDE SEQUENCE [LARGE SCALE GENOMIC DNA]</scope>
    <source>
        <strain evidence="9 10">DSM 18116</strain>
    </source>
</reference>
<feature type="transmembrane region" description="Helical" evidence="6">
    <location>
        <begin position="672"/>
        <end position="696"/>
    </location>
</feature>
<keyword evidence="2" id="KW-1003">Cell membrane</keyword>
<feature type="transmembrane region" description="Helical" evidence="6">
    <location>
        <begin position="21"/>
        <end position="41"/>
    </location>
</feature>
<gene>
    <name evidence="9" type="ORF">EV199_2147</name>
</gene>
<feature type="transmembrane region" description="Helical" evidence="6">
    <location>
        <begin position="756"/>
        <end position="777"/>
    </location>
</feature>
<feature type="domain" description="MacB-like periplasmic core" evidence="8">
    <location>
        <begin position="486"/>
        <end position="639"/>
    </location>
</feature>
<keyword evidence="3 6" id="KW-0812">Transmembrane</keyword>
<dbReference type="GO" id="GO:0005886">
    <property type="term" value="C:plasma membrane"/>
    <property type="evidence" value="ECO:0007669"/>
    <property type="project" value="UniProtKB-SubCell"/>
</dbReference>
<dbReference type="OrthoDB" id="5933722at2"/>
<evidence type="ECO:0000256" key="4">
    <source>
        <dbReference type="ARBA" id="ARBA00022989"/>
    </source>
</evidence>
<evidence type="ECO:0000259" key="8">
    <source>
        <dbReference type="Pfam" id="PF12704"/>
    </source>
</evidence>
<evidence type="ECO:0000256" key="5">
    <source>
        <dbReference type="ARBA" id="ARBA00023136"/>
    </source>
</evidence>
<feature type="domain" description="MacB-like periplasmic core" evidence="8">
    <location>
        <begin position="51"/>
        <end position="238"/>
    </location>
</feature>
<keyword evidence="4 6" id="KW-1133">Transmembrane helix</keyword>
<feature type="domain" description="ABC3 transporter permease C-terminal" evidence="7">
    <location>
        <begin position="678"/>
        <end position="786"/>
    </location>
</feature>
<dbReference type="InterPro" id="IPR025857">
    <property type="entry name" value="MacB_PCD"/>
</dbReference>
<comment type="subcellular location">
    <subcellularLocation>
        <location evidence="1">Cell membrane</location>
        <topology evidence="1">Multi-pass membrane protein</topology>
    </subcellularLocation>
</comment>
<dbReference type="InterPro" id="IPR003838">
    <property type="entry name" value="ABC3_permease_C"/>
</dbReference>
<dbReference type="InterPro" id="IPR050250">
    <property type="entry name" value="Macrolide_Exporter_MacB"/>
</dbReference>
<evidence type="ECO:0000256" key="2">
    <source>
        <dbReference type="ARBA" id="ARBA00022475"/>
    </source>
</evidence>
<accession>A0A4V2F272</accession>
<organism evidence="9 10">
    <name type="scientific">Pseudobacter ginsenosidimutans</name>
    <dbReference type="NCBI Taxonomy" id="661488"/>
    <lineage>
        <taxon>Bacteria</taxon>
        <taxon>Pseudomonadati</taxon>
        <taxon>Bacteroidota</taxon>
        <taxon>Chitinophagia</taxon>
        <taxon>Chitinophagales</taxon>
        <taxon>Chitinophagaceae</taxon>
        <taxon>Pseudobacter</taxon>
    </lineage>
</organism>
<comment type="caution">
    <text evidence="9">The sequence shown here is derived from an EMBL/GenBank/DDBJ whole genome shotgun (WGS) entry which is preliminary data.</text>
</comment>
<dbReference type="AlphaFoldDB" id="A0A4V2F272"/>
<dbReference type="Pfam" id="PF02687">
    <property type="entry name" value="FtsX"/>
    <property type="match status" value="2"/>
</dbReference>
<proteinExistence type="predicted"/>
<evidence type="ECO:0000313" key="10">
    <source>
        <dbReference type="Proteomes" id="UP000293874"/>
    </source>
</evidence>
<dbReference type="Pfam" id="PF12704">
    <property type="entry name" value="MacB_PCD"/>
    <property type="match status" value="2"/>
</dbReference>
<dbReference type="RefSeq" id="WP_130540575.1">
    <property type="nucleotide sequence ID" value="NZ_CP042431.1"/>
</dbReference>
<feature type="transmembrane region" description="Helical" evidence="6">
    <location>
        <begin position="331"/>
        <end position="357"/>
    </location>
</feature>
<dbReference type="GO" id="GO:0022857">
    <property type="term" value="F:transmembrane transporter activity"/>
    <property type="evidence" value="ECO:0007669"/>
    <property type="project" value="TreeGrafter"/>
</dbReference>
<name>A0A4V2F272_9BACT</name>
<evidence type="ECO:0000256" key="3">
    <source>
        <dbReference type="ARBA" id="ARBA00022692"/>
    </source>
</evidence>
<feature type="domain" description="ABC3 transporter permease C-terminal" evidence="7">
    <location>
        <begin position="290"/>
        <end position="406"/>
    </location>
</feature>
<feature type="transmembrane region" description="Helical" evidence="6">
    <location>
        <begin position="428"/>
        <end position="448"/>
    </location>
</feature>
<feature type="transmembrane region" description="Helical" evidence="6">
    <location>
        <begin position="377"/>
        <end position="402"/>
    </location>
</feature>
<evidence type="ECO:0000256" key="6">
    <source>
        <dbReference type="SAM" id="Phobius"/>
    </source>
</evidence>
<keyword evidence="10" id="KW-1185">Reference proteome</keyword>
<evidence type="ECO:0000256" key="1">
    <source>
        <dbReference type="ARBA" id="ARBA00004651"/>
    </source>
</evidence>
<dbReference type="Proteomes" id="UP000293874">
    <property type="component" value="Unassembled WGS sequence"/>
</dbReference>
<evidence type="ECO:0000313" key="9">
    <source>
        <dbReference type="EMBL" id="RZS76267.1"/>
    </source>
</evidence>
<evidence type="ECO:0000259" key="7">
    <source>
        <dbReference type="Pfam" id="PF02687"/>
    </source>
</evidence>
<dbReference type="PANTHER" id="PTHR30572:SF18">
    <property type="entry name" value="ABC-TYPE MACROLIDE FAMILY EXPORT SYSTEM PERMEASE COMPONENT 2"/>
    <property type="match status" value="1"/>
</dbReference>
<sequence>MIKSYFRSALRTITRNKLSSFIHVFGLGLAMTVGLMIMIRLQDDLSWDQFHPNSQLIYRITTEVKKADGTVYQMASSPIPLHADITQHSSQIKAAVNIYPVLNGLIQSDGREFNINGAYTDPSFFTVFGFEPEKGNITTALQQPNSIVLTRSTAEKLFGNAEPLGKLISTVSGQTFTVTAVLKEPPGKTHFPFEAYASMSSLSATNPIELSNWFAFQSSYNYVLLKDASAAASFRQHLNSTAAMLNRQQPGMHVAFHLQSFNDITPSQDRLLNEMGGASSWSKMLTECGVALLILLAACFNYTNLTIARALKKAKEIGIRKIIGASRAQVFLQCIAEAMLLSLLALLFAWLIVSFLVRYAPFNDGYEFIPSSFSYNSVIIVCSLAFAIFTGLLAGASPAWLLSSFTPLKVLRNFASLKIIGKAGLQKTLIVFQYSLSLVMIIFLVTFYRQFDHMAKLDPGFRLKDVVSISTSGNNNLVLQKEISSLSGITAVSLSTANPGAQFRGAAGNAWHHEKQSSFTLKYIYADADFIPLMQLKILAGKNFTPSAGNDIETVVVINEQAAKAMGFQDPDAAIGQPLHVNDSLRLNVCGVIKDFYFEGTGRAVTPLALRFNPGSANTLFAVASPKTNRQQLKAAVEAVWKKTGVASQPFRINWLDEEYTRNYSQGATISLLAYLCFIAVVIATLGLLGIVIHTIETRKKEITIRKIIGADRKQLISILSSGFVRLLFIAGLIAMPLGYMLGYMFLFNFAERVNFGFLNVVFCFLFLLGAGLFTIIPQTWAAAGSDPVEGLRSE</sequence>